<dbReference type="OrthoDB" id="161325at2759"/>
<dbReference type="EMBL" id="JNBR01002870">
    <property type="protein sequence ID" value="OQR80819.1"/>
    <property type="molecule type" value="Genomic_DNA"/>
</dbReference>
<dbReference type="AlphaFoldDB" id="A0A1V9Y534"/>
<name>A0A1V9Y534_ACHHY</name>
<gene>
    <name evidence="1" type="ORF">ACHHYP_17146</name>
</gene>
<evidence type="ECO:0000313" key="1">
    <source>
        <dbReference type="EMBL" id="OQR80819.1"/>
    </source>
</evidence>
<organism evidence="1 2">
    <name type="scientific">Achlya hypogyna</name>
    <name type="common">Oomycete</name>
    <name type="synonym">Protoachlya hypogyna</name>
    <dbReference type="NCBI Taxonomy" id="1202772"/>
    <lineage>
        <taxon>Eukaryota</taxon>
        <taxon>Sar</taxon>
        <taxon>Stramenopiles</taxon>
        <taxon>Oomycota</taxon>
        <taxon>Saprolegniomycetes</taxon>
        <taxon>Saprolegniales</taxon>
        <taxon>Achlyaceae</taxon>
        <taxon>Achlya</taxon>
    </lineage>
</organism>
<evidence type="ECO:0000313" key="2">
    <source>
        <dbReference type="Proteomes" id="UP000243579"/>
    </source>
</evidence>
<dbReference type="Proteomes" id="UP000243579">
    <property type="component" value="Unassembled WGS sequence"/>
</dbReference>
<accession>A0A1V9Y534</accession>
<reference evidence="1 2" key="1">
    <citation type="journal article" date="2014" name="Genome Biol. Evol.">
        <title>The secreted proteins of Achlya hypogyna and Thraustotheca clavata identify the ancestral oomycete secretome and reveal gene acquisitions by horizontal gene transfer.</title>
        <authorList>
            <person name="Misner I."/>
            <person name="Blouin N."/>
            <person name="Leonard G."/>
            <person name="Richards T.A."/>
            <person name="Lane C.E."/>
        </authorList>
    </citation>
    <scope>NUCLEOTIDE SEQUENCE [LARGE SCALE GENOMIC DNA]</scope>
    <source>
        <strain evidence="1 2">ATCC 48635</strain>
    </source>
</reference>
<sequence>MHAELEATVAATKLRFSASRVASIVGLHEYGDAIEIFLEYVYQDLDDLLAVDARLLGLTLVSKDEELYNLMQKSGSASSLEGVVRWANKTSVANISTANDLASKVMTIAASACEAKKLSAAEAQRLQEGLREKLRTNVGKRNESLAIAAYEAQLGYVYSPHADFEALLRVQASNDAYYYILYPDPATATDAGCVCMRFANCAERVTKTKGDGRSLASTAHYFSLCGMVDGTTEVLRIDGEDDWRTELIVVEVKNRLHRFRDPVPLHDCVQMAVYMQMLGVSQGDLVQCLHDDRTAICVTRVVSSEPPLSSPACACACRRKSDLWSTVVVPRLYEYAAAIYTLRLQDLRRLAFLQAPPETQRAMLREMVSYDL</sequence>
<protein>
    <submittedName>
        <fullName evidence="1">Uncharacterized protein</fullName>
    </submittedName>
</protein>
<keyword evidence="2" id="KW-1185">Reference proteome</keyword>
<comment type="caution">
    <text evidence="1">The sequence shown here is derived from an EMBL/GenBank/DDBJ whole genome shotgun (WGS) entry which is preliminary data.</text>
</comment>
<proteinExistence type="predicted"/>